<dbReference type="AlphaFoldDB" id="A0A8H6XIV0"/>
<accession>A0A8H6XIV0</accession>
<gene>
    <name evidence="1" type="ORF">MVEN_01867400</name>
</gene>
<evidence type="ECO:0000313" key="2">
    <source>
        <dbReference type="Proteomes" id="UP000620124"/>
    </source>
</evidence>
<proteinExistence type="predicted"/>
<name>A0A8H6XIV0_9AGAR</name>
<dbReference type="EMBL" id="JACAZI010000018">
    <property type="protein sequence ID" value="KAF7341311.1"/>
    <property type="molecule type" value="Genomic_DNA"/>
</dbReference>
<dbReference type="OrthoDB" id="2855887at2759"/>
<reference evidence="1" key="1">
    <citation type="submission" date="2020-05" db="EMBL/GenBank/DDBJ databases">
        <title>Mycena genomes resolve the evolution of fungal bioluminescence.</title>
        <authorList>
            <person name="Tsai I.J."/>
        </authorList>
    </citation>
    <scope>NUCLEOTIDE SEQUENCE</scope>
    <source>
        <strain evidence="1">CCC161011</strain>
    </source>
</reference>
<sequence>MLFLLNCSPAFEEDFKSIKSMDTLSTTYPPHYPGTPEMVRSRDVWFSDGNIIIEAENMSFRVYGQLVAAKSTVLADILSFPHYTVDGVPVVRLLDADEDLAALLKAILDSNFFMPPPSPTHLSTVLAVLRLSHKYDVRYLCRRALLHLGAIYPSTLAEFLAVPPTIHITYPEPTLAGHLEALKAAMDVDAQWLLPTIHYTIACAPLRQIIVLGAPWSALPEQRRNLILMSHSWRLDRCHKVHAFALRGVPDTGCADPLGCARSFSHCATTLLGLIARDQPVDPLRFWDEAGIAKYESVRCAACRLGMRGGERGRRRKMSGPGCRGGLSALHGPSY</sequence>
<comment type="caution">
    <text evidence="1">The sequence shown here is derived from an EMBL/GenBank/DDBJ whole genome shotgun (WGS) entry which is preliminary data.</text>
</comment>
<dbReference type="Proteomes" id="UP000620124">
    <property type="component" value="Unassembled WGS sequence"/>
</dbReference>
<evidence type="ECO:0008006" key="3">
    <source>
        <dbReference type="Google" id="ProtNLM"/>
    </source>
</evidence>
<organism evidence="1 2">
    <name type="scientific">Mycena venus</name>
    <dbReference type="NCBI Taxonomy" id="2733690"/>
    <lineage>
        <taxon>Eukaryota</taxon>
        <taxon>Fungi</taxon>
        <taxon>Dikarya</taxon>
        <taxon>Basidiomycota</taxon>
        <taxon>Agaricomycotina</taxon>
        <taxon>Agaricomycetes</taxon>
        <taxon>Agaricomycetidae</taxon>
        <taxon>Agaricales</taxon>
        <taxon>Marasmiineae</taxon>
        <taxon>Mycenaceae</taxon>
        <taxon>Mycena</taxon>
    </lineage>
</organism>
<evidence type="ECO:0000313" key="1">
    <source>
        <dbReference type="EMBL" id="KAF7341311.1"/>
    </source>
</evidence>
<keyword evidence="2" id="KW-1185">Reference proteome</keyword>
<protein>
    <recommendedName>
        <fullName evidence="3">BTB domain-containing protein</fullName>
    </recommendedName>
</protein>